<name>A0ABW5LQU7_9FLAO</name>
<feature type="chain" id="PRO_5045104645" description="DUF5723 domain-containing protein" evidence="1">
    <location>
        <begin position="20"/>
        <end position="514"/>
    </location>
</feature>
<protein>
    <recommendedName>
        <fullName evidence="4">DUF5723 domain-containing protein</fullName>
    </recommendedName>
</protein>
<keyword evidence="1" id="KW-0732">Signal</keyword>
<feature type="signal peptide" evidence="1">
    <location>
        <begin position="1"/>
        <end position="19"/>
    </location>
</feature>
<dbReference type="RefSeq" id="WP_379664488.1">
    <property type="nucleotide sequence ID" value="NZ_JBHULH010000001.1"/>
</dbReference>
<sequence length="514" mass="55986">MKQLTTLLAVCLFSTTLFAQEDLSNLEGNTLKTGIRLSYHSVQMPNEKVSYPLEPRMGFLGANYLIHINDWLYTGLGFHGALFGDQGGLFTLGANLGVNTKIYKNLYFDANIHVAGGGGFRSLVNGGLMLNPNIGLQYKKKGFAFGAQYSAINFTNGIIRSDGVSFFVEIPSSVRKASYEDAQREFVAKNLNSDNYWKKPVVRSVTQARFDFYFPIGDSKKDNGEDLDVTLYVLGGEYQKYLTERTFIYAHTDAIYRGLTAGYMQLFFGGGHNFVQTRSINLFGKFGLGAAGGRVAQEGGFMMYPSAGFDIKIAKKVAFSGHGGYLRALDGSLEAYTLGFGIKYLNFTGGSEDPNGNSIEKFRTQGIRIAIENQSFADVKRFGAHTVDLQSIAFRVLYDISKSFYLAGEASFAYEGNSGGYAHGLFALGYQTPKFFNQNFSLYFEGGVGAAGGGRVDTGEGIIVRPVAGINYHIAKDFSVSFSGGKLITPIGDANSTNINIGLTYGLSTLIAKK</sequence>
<evidence type="ECO:0000313" key="2">
    <source>
        <dbReference type="EMBL" id="MFD2565762.1"/>
    </source>
</evidence>
<keyword evidence="3" id="KW-1185">Reference proteome</keyword>
<evidence type="ECO:0000256" key="1">
    <source>
        <dbReference type="SAM" id="SignalP"/>
    </source>
</evidence>
<evidence type="ECO:0000313" key="3">
    <source>
        <dbReference type="Proteomes" id="UP001597508"/>
    </source>
</evidence>
<reference evidence="3" key="1">
    <citation type="journal article" date="2019" name="Int. J. Syst. Evol. Microbiol.">
        <title>The Global Catalogue of Microorganisms (GCM) 10K type strain sequencing project: providing services to taxonomists for standard genome sequencing and annotation.</title>
        <authorList>
            <consortium name="The Broad Institute Genomics Platform"/>
            <consortium name="The Broad Institute Genome Sequencing Center for Infectious Disease"/>
            <person name="Wu L."/>
            <person name="Ma J."/>
        </authorList>
    </citation>
    <scope>NUCLEOTIDE SEQUENCE [LARGE SCALE GENOMIC DNA]</scope>
    <source>
        <strain evidence="3">KCTC 52127</strain>
    </source>
</reference>
<evidence type="ECO:0008006" key="4">
    <source>
        <dbReference type="Google" id="ProtNLM"/>
    </source>
</evidence>
<comment type="caution">
    <text evidence="2">The sequence shown here is derived from an EMBL/GenBank/DDBJ whole genome shotgun (WGS) entry which is preliminary data.</text>
</comment>
<dbReference type="Proteomes" id="UP001597508">
    <property type="component" value="Unassembled WGS sequence"/>
</dbReference>
<dbReference type="EMBL" id="JBHULH010000001">
    <property type="protein sequence ID" value="MFD2565762.1"/>
    <property type="molecule type" value="Genomic_DNA"/>
</dbReference>
<gene>
    <name evidence="2" type="ORF">ACFSRZ_00180</name>
</gene>
<accession>A0ABW5LQU7</accession>
<organism evidence="2 3">
    <name type="scientific">Pseudotenacibaculum haliotis</name>
    <dbReference type="NCBI Taxonomy" id="1862138"/>
    <lineage>
        <taxon>Bacteria</taxon>
        <taxon>Pseudomonadati</taxon>
        <taxon>Bacteroidota</taxon>
        <taxon>Flavobacteriia</taxon>
        <taxon>Flavobacteriales</taxon>
        <taxon>Flavobacteriaceae</taxon>
        <taxon>Pseudotenacibaculum</taxon>
    </lineage>
</organism>
<proteinExistence type="predicted"/>